<organism evidence="1 2">
    <name type="scientific">Candidatus Coatesbacteria bacterium 4484_99</name>
    <dbReference type="NCBI Taxonomy" id="1970774"/>
    <lineage>
        <taxon>Bacteria</taxon>
        <taxon>Candidatus Coatesiibacteriota</taxon>
    </lineage>
</organism>
<evidence type="ECO:0000313" key="2">
    <source>
        <dbReference type="Proteomes" id="UP000192611"/>
    </source>
</evidence>
<accession>A0A1W9S083</accession>
<gene>
    <name evidence="1" type="ORF">B6D57_04445</name>
</gene>
<dbReference type="EMBL" id="NATQ01000091">
    <property type="protein sequence ID" value="OQX90194.1"/>
    <property type="molecule type" value="Genomic_DNA"/>
</dbReference>
<evidence type="ECO:0000313" key="1">
    <source>
        <dbReference type="EMBL" id="OQX90194.1"/>
    </source>
</evidence>
<sequence>MRDIIMKREEIRNRIILFMYENSVKIVPFPFIHRDEIATGVSDVMSSMKDGESELDFAIEYLCDKGLLVRERRRSNGLPYDNVAITSKGVDLAEKILKEEDG</sequence>
<protein>
    <recommendedName>
        <fullName evidence="3">ArnR1-like winged helix-turn-helix domain-containing protein</fullName>
    </recommendedName>
</protein>
<evidence type="ECO:0008006" key="3">
    <source>
        <dbReference type="Google" id="ProtNLM"/>
    </source>
</evidence>
<proteinExistence type="predicted"/>
<reference evidence="2" key="1">
    <citation type="submission" date="2017-03" db="EMBL/GenBank/DDBJ databases">
        <title>Novel pathways for hydrocarbon cycling and metabolic interdependencies in hydrothermal sediment communities.</title>
        <authorList>
            <person name="Dombrowski N."/>
            <person name="Seitz K."/>
            <person name="Teske A."/>
            <person name="Baker B."/>
        </authorList>
    </citation>
    <scope>NUCLEOTIDE SEQUENCE [LARGE SCALE GENOMIC DNA]</scope>
</reference>
<name>A0A1W9S083_9BACT</name>
<comment type="caution">
    <text evidence="1">The sequence shown here is derived from an EMBL/GenBank/DDBJ whole genome shotgun (WGS) entry which is preliminary data.</text>
</comment>
<dbReference type="Proteomes" id="UP000192611">
    <property type="component" value="Unassembled WGS sequence"/>
</dbReference>
<dbReference type="AlphaFoldDB" id="A0A1W9S083"/>